<dbReference type="SMART" id="SM00979">
    <property type="entry name" value="TIFY"/>
    <property type="match status" value="1"/>
</dbReference>
<dbReference type="GO" id="GO:2000022">
    <property type="term" value="P:regulation of jasmonic acid mediated signaling pathway"/>
    <property type="evidence" value="ECO:0007669"/>
    <property type="project" value="UniProtKB-UniRule"/>
</dbReference>
<dbReference type="InterPro" id="IPR040390">
    <property type="entry name" value="TIFY/JAZ"/>
</dbReference>
<dbReference type="PANTHER" id="PTHR33077:SF140">
    <property type="entry name" value="PROTEIN TIFY 10B"/>
    <property type="match status" value="1"/>
</dbReference>
<dbReference type="GO" id="GO:0005634">
    <property type="term" value="C:nucleus"/>
    <property type="evidence" value="ECO:0007669"/>
    <property type="project" value="UniProtKB-SubCell"/>
</dbReference>
<dbReference type="Proteomes" id="UP000775213">
    <property type="component" value="Unassembled WGS sequence"/>
</dbReference>
<comment type="subcellular location">
    <subcellularLocation>
        <location evidence="4">Nucleus</location>
    </subcellularLocation>
</comment>
<dbReference type="PANTHER" id="PTHR33077">
    <property type="entry name" value="PROTEIN TIFY 4A-RELATED-RELATED"/>
    <property type="match status" value="1"/>
</dbReference>
<evidence type="ECO:0000256" key="3">
    <source>
        <dbReference type="ARBA" id="ARBA00022843"/>
    </source>
</evidence>
<keyword evidence="2 4" id="KW-1184">Jasmonic acid signaling pathway</keyword>
<dbReference type="GO" id="GO:0031347">
    <property type="term" value="P:regulation of defense response"/>
    <property type="evidence" value="ECO:0007669"/>
    <property type="project" value="UniProtKB-UniRule"/>
</dbReference>
<dbReference type="EMBL" id="JAGFBR010000017">
    <property type="protein sequence ID" value="KAH0451216.1"/>
    <property type="molecule type" value="Genomic_DNA"/>
</dbReference>
<dbReference type="GO" id="GO:0009611">
    <property type="term" value="P:response to wounding"/>
    <property type="evidence" value="ECO:0007669"/>
    <property type="project" value="UniProtKB-UniRule"/>
</dbReference>
<evidence type="ECO:0000256" key="4">
    <source>
        <dbReference type="RuleBase" id="RU369065"/>
    </source>
</evidence>
<comment type="similarity">
    <text evidence="1 4">Belongs to the TIFY/JAZ family.</text>
</comment>
<comment type="domain">
    <text evidence="4">The jas domain is required for interaction with COI1.</text>
</comment>
<dbReference type="Pfam" id="PF06200">
    <property type="entry name" value="tify"/>
    <property type="match status" value="1"/>
</dbReference>
<evidence type="ECO:0000256" key="2">
    <source>
        <dbReference type="ARBA" id="ARBA00022819"/>
    </source>
</evidence>
<protein>
    <recommendedName>
        <fullName evidence="4">Protein TIFY</fullName>
    </recommendedName>
    <alternativeName>
        <fullName evidence="4">Jasmonate ZIM domain-containing protein</fullName>
    </alternativeName>
</protein>
<dbReference type="InterPro" id="IPR018467">
    <property type="entry name" value="CCT_CS"/>
</dbReference>
<evidence type="ECO:0000313" key="7">
    <source>
        <dbReference type="Proteomes" id="UP000775213"/>
    </source>
</evidence>
<dbReference type="PROSITE" id="PS51320">
    <property type="entry name" value="TIFY"/>
    <property type="match status" value="1"/>
</dbReference>
<keyword evidence="4" id="KW-0539">Nucleus</keyword>
<dbReference type="Pfam" id="PF09425">
    <property type="entry name" value="Jas_motif"/>
    <property type="match status" value="1"/>
</dbReference>
<organism evidence="6 7">
    <name type="scientific">Dendrobium chrysotoxum</name>
    <name type="common">Orchid</name>
    <dbReference type="NCBI Taxonomy" id="161865"/>
    <lineage>
        <taxon>Eukaryota</taxon>
        <taxon>Viridiplantae</taxon>
        <taxon>Streptophyta</taxon>
        <taxon>Embryophyta</taxon>
        <taxon>Tracheophyta</taxon>
        <taxon>Spermatophyta</taxon>
        <taxon>Magnoliopsida</taxon>
        <taxon>Liliopsida</taxon>
        <taxon>Asparagales</taxon>
        <taxon>Orchidaceae</taxon>
        <taxon>Epidendroideae</taxon>
        <taxon>Malaxideae</taxon>
        <taxon>Dendrobiinae</taxon>
        <taxon>Dendrobium</taxon>
    </lineage>
</organism>
<name>A0AAV7G4A7_DENCH</name>
<evidence type="ECO:0000256" key="1">
    <source>
        <dbReference type="ARBA" id="ARBA00008614"/>
    </source>
</evidence>
<reference evidence="6 7" key="1">
    <citation type="journal article" date="2021" name="Hortic Res">
        <title>Chromosome-scale assembly of the Dendrobium chrysotoxum genome enhances the understanding of orchid evolution.</title>
        <authorList>
            <person name="Zhang Y."/>
            <person name="Zhang G.Q."/>
            <person name="Zhang D."/>
            <person name="Liu X.D."/>
            <person name="Xu X.Y."/>
            <person name="Sun W.H."/>
            <person name="Yu X."/>
            <person name="Zhu X."/>
            <person name="Wang Z.W."/>
            <person name="Zhao X."/>
            <person name="Zhong W.Y."/>
            <person name="Chen H."/>
            <person name="Yin W.L."/>
            <person name="Huang T."/>
            <person name="Niu S.C."/>
            <person name="Liu Z.J."/>
        </authorList>
    </citation>
    <scope>NUCLEOTIDE SEQUENCE [LARGE SCALE GENOMIC DNA]</scope>
    <source>
        <strain evidence="6">Lindl</strain>
    </source>
</reference>
<dbReference type="InterPro" id="IPR010399">
    <property type="entry name" value="Tify_dom"/>
</dbReference>
<dbReference type="AlphaFoldDB" id="A0AAV7G4A7"/>
<gene>
    <name evidence="6" type="ORF">IEQ34_018515</name>
</gene>
<evidence type="ECO:0000259" key="5">
    <source>
        <dbReference type="PROSITE" id="PS51320"/>
    </source>
</evidence>
<keyword evidence="3" id="KW-0832">Ubl conjugation</keyword>
<proteinExistence type="inferred from homology"/>
<sequence>MEEKQRKTGERSSFAVTCSLLSQYLKENRNLGELGIEKLHCSLQEKEKNLLRPPATMNLFPGSDVSAGNRYEPDVSEQSVTMPMDTSPQLQDKDAVLKAPSRADQKEEEISGQLTIFYDGKVMVFDNFPAKKAQDLMEMASKSVRPNSGPARSLQPEPSAPVDLTMPIARRASLHRFLEKRKDRINSQAPYLVHGSSELEEAPAKSEKSLTWLGLGCKPSFSLDLKS</sequence>
<comment type="caution">
    <text evidence="6">The sequence shown here is derived from an EMBL/GenBank/DDBJ whole genome shotgun (WGS) entry which is preliminary data.</text>
</comment>
<accession>A0AAV7G4A7</accession>
<evidence type="ECO:0000313" key="6">
    <source>
        <dbReference type="EMBL" id="KAH0451216.1"/>
    </source>
</evidence>
<feature type="domain" description="Tify" evidence="5">
    <location>
        <begin position="107"/>
        <end position="142"/>
    </location>
</feature>
<keyword evidence="7" id="KW-1185">Reference proteome</keyword>
<comment type="function">
    <text evidence="4">Repressor of jasmonate responses.</text>
</comment>